<dbReference type="PROSITE" id="PS50943">
    <property type="entry name" value="HTH_CROC1"/>
    <property type="match status" value="1"/>
</dbReference>
<evidence type="ECO:0000313" key="2">
    <source>
        <dbReference type="EMBL" id="ARP83826.1"/>
    </source>
</evidence>
<feature type="domain" description="HTH cro/C1-type" evidence="1">
    <location>
        <begin position="8"/>
        <end position="61"/>
    </location>
</feature>
<name>A0A1W6YRU8_9BORD</name>
<dbReference type="GO" id="GO:0003677">
    <property type="term" value="F:DNA binding"/>
    <property type="evidence" value="ECO:0007669"/>
    <property type="project" value="InterPro"/>
</dbReference>
<dbReference type="InterPro" id="IPR001387">
    <property type="entry name" value="Cro/C1-type_HTH"/>
</dbReference>
<dbReference type="Pfam" id="PF01381">
    <property type="entry name" value="HTH_3"/>
    <property type="match status" value="1"/>
</dbReference>
<dbReference type="EMBL" id="CP021108">
    <property type="protein sequence ID" value="ARP83826.1"/>
    <property type="molecule type" value="Genomic_DNA"/>
</dbReference>
<reference evidence="2 3" key="1">
    <citation type="submission" date="2017-05" db="EMBL/GenBank/DDBJ databases">
        <title>Complete and WGS of Bordetella genogroups.</title>
        <authorList>
            <person name="Spilker T."/>
            <person name="LiPuma J."/>
        </authorList>
    </citation>
    <scope>NUCLEOTIDE SEQUENCE [LARGE SCALE GENOMIC DNA]</scope>
    <source>
        <strain evidence="2 3">AU19157</strain>
    </source>
</reference>
<dbReference type="AlphaFoldDB" id="A0A1W6YRU8"/>
<organism evidence="2 3">
    <name type="scientific">Bordetella genomosp. 8</name>
    <dbReference type="NCBI Taxonomy" id="1416806"/>
    <lineage>
        <taxon>Bacteria</taxon>
        <taxon>Pseudomonadati</taxon>
        <taxon>Pseudomonadota</taxon>
        <taxon>Betaproteobacteria</taxon>
        <taxon>Burkholderiales</taxon>
        <taxon>Alcaligenaceae</taxon>
        <taxon>Bordetella</taxon>
    </lineage>
</organism>
<evidence type="ECO:0000259" key="1">
    <source>
        <dbReference type="PROSITE" id="PS50943"/>
    </source>
</evidence>
<dbReference type="CDD" id="cd00093">
    <property type="entry name" value="HTH_XRE"/>
    <property type="match status" value="1"/>
</dbReference>
<dbReference type="OrthoDB" id="9034362at2"/>
<dbReference type="SMART" id="SM00530">
    <property type="entry name" value="HTH_XRE"/>
    <property type="match status" value="1"/>
</dbReference>
<dbReference type="SUPFAM" id="SSF47413">
    <property type="entry name" value="lambda repressor-like DNA-binding domains"/>
    <property type="match status" value="1"/>
</dbReference>
<evidence type="ECO:0000313" key="3">
    <source>
        <dbReference type="Proteomes" id="UP000194151"/>
    </source>
</evidence>
<accession>A0A1W6YRU8</accession>
<dbReference type="Proteomes" id="UP000194151">
    <property type="component" value="Chromosome"/>
</dbReference>
<gene>
    <name evidence="2" type="ORF">CAL12_25450</name>
</gene>
<dbReference type="RefSeq" id="WP_086067148.1">
    <property type="nucleotide sequence ID" value="NZ_CP021108.1"/>
</dbReference>
<dbReference type="KEGG" id="bgv:CAL12_25450"/>
<dbReference type="Gene3D" id="1.10.260.40">
    <property type="entry name" value="lambda repressor-like DNA-binding domains"/>
    <property type="match status" value="1"/>
</dbReference>
<sequence length="155" mass="17192">MKKFSDRLRHARALRGYTQAELARLAGLSQSAVASYESGERKSSRGLFKLAAALRIEAQWLDTGKGPMERPADLYANANATAGQRYALMEDGAQASFGLSGKDLEWPFPNIPRGRYEGLATRDKRHLENMVAAFIDACLSNYTLSKPKPRTRRGD</sequence>
<dbReference type="InterPro" id="IPR010982">
    <property type="entry name" value="Lambda_DNA-bd_dom_sf"/>
</dbReference>
<proteinExistence type="predicted"/>
<keyword evidence="3" id="KW-1185">Reference proteome</keyword>
<protein>
    <recommendedName>
        <fullName evidence="1">HTH cro/C1-type domain-containing protein</fullName>
    </recommendedName>
</protein>
<dbReference type="STRING" id="1416806.CAL12_25450"/>